<dbReference type="Proteomes" id="UP000276133">
    <property type="component" value="Unassembled WGS sequence"/>
</dbReference>
<accession>A0A3M7T2G2</accession>
<proteinExistence type="predicted"/>
<reference evidence="1 2" key="1">
    <citation type="journal article" date="2018" name="Sci. Rep.">
        <title>Genomic signatures of local adaptation to the degree of environmental predictability in rotifers.</title>
        <authorList>
            <person name="Franch-Gras L."/>
            <person name="Hahn C."/>
            <person name="Garcia-Roger E.M."/>
            <person name="Carmona M.J."/>
            <person name="Serra M."/>
            <person name="Gomez A."/>
        </authorList>
    </citation>
    <scope>NUCLEOTIDE SEQUENCE [LARGE SCALE GENOMIC DNA]</scope>
    <source>
        <strain evidence="1">HYR1</strain>
    </source>
</reference>
<sequence length="71" mass="8299">MSQKYYIFVPDIEDVKTWSKKGESGGEKLGSLNLLSRKIKCLFVEFNEKINKQPSVILFQFIKKPILMINF</sequence>
<gene>
    <name evidence="1" type="ORF">BpHYR1_012580</name>
</gene>
<organism evidence="1 2">
    <name type="scientific">Brachionus plicatilis</name>
    <name type="common">Marine rotifer</name>
    <name type="synonym">Brachionus muelleri</name>
    <dbReference type="NCBI Taxonomy" id="10195"/>
    <lineage>
        <taxon>Eukaryota</taxon>
        <taxon>Metazoa</taxon>
        <taxon>Spiralia</taxon>
        <taxon>Gnathifera</taxon>
        <taxon>Rotifera</taxon>
        <taxon>Eurotatoria</taxon>
        <taxon>Monogononta</taxon>
        <taxon>Pseudotrocha</taxon>
        <taxon>Ploima</taxon>
        <taxon>Brachionidae</taxon>
        <taxon>Brachionus</taxon>
    </lineage>
</organism>
<name>A0A3M7T2G2_BRAPC</name>
<comment type="caution">
    <text evidence="1">The sequence shown here is derived from an EMBL/GenBank/DDBJ whole genome shotgun (WGS) entry which is preliminary data.</text>
</comment>
<keyword evidence="2" id="KW-1185">Reference proteome</keyword>
<protein>
    <submittedName>
        <fullName evidence="1">Uncharacterized protein</fullName>
    </submittedName>
</protein>
<evidence type="ECO:0000313" key="1">
    <source>
        <dbReference type="EMBL" id="RNA42079.1"/>
    </source>
</evidence>
<dbReference type="AlphaFoldDB" id="A0A3M7T2G2"/>
<evidence type="ECO:0000313" key="2">
    <source>
        <dbReference type="Proteomes" id="UP000276133"/>
    </source>
</evidence>
<dbReference type="EMBL" id="REGN01000415">
    <property type="protein sequence ID" value="RNA42079.1"/>
    <property type="molecule type" value="Genomic_DNA"/>
</dbReference>